<organism evidence="2 3">
    <name type="scientific">Dryococelus australis</name>
    <dbReference type="NCBI Taxonomy" id="614101"/>
    <lineage>
        <taxon>Eukaryota</taxon>
        <taxon>Metazoa</taxon>
        <taxon>Ecdysozoa</taxon>
        <taxon>Arthropoda</taxon>
        <taxon>Hexapoda</taxon>
        <taxon>Insecta</taxon>
        <taxon>Pterygota</taxon>
        <taxon>Neoptera</taxon>
        <taxon>Polyneoptera</taxon>
        <taxon>Phasmatodea</taxon>
        <taxon>Verophasmatodea</taxon>
        <taxon>Anareolatae</taxon>
        <taxon>Phasmatidae</taxon>
        <taxon>Eurycanthinae</taxon>
        <taxon>Dryococelus</taxon>
    </lineage>
</organism>
<dbReference type="EMBL" id="JARBHB010000005">
    <property type="protein sequence ID" value="KAJ8882378.1"/>
    <property type="molecule type" value="Genomic_DNA"/>
</dbReference>
<name>A0ABQ9HDH8_9NEOP</name>
<dbReference type="Proteomes" id="UP001159363">
    <property type="component" value="Chromosome 4"/>
</dbReference>
<protein>
    <submittedName>
        <fullName evidence="2">Uncharacterized protein</fullName>
    </submittedName>
</protein>
<gene>
    <name evidence="2" type="ORF">PR048_014185</name>
</gene>
<evidence type="ECO:0000313" key="3">
    <source>
        <dbReference type="Proteomes" id="UP001159363"/>
    </source>
</evidence>
<feature type="region of interest" description="Disordered" evidence="1">
    <location>
        <begin position="133"/>
        <end position="156"/>
    </location>
</feature>
<feature type="compositionally biased region" description="Basic residues" evidence="1">
    <location>
        <begin position="133"/>
        <end position="142"/>
    </location>
</feature>
<reference evidence="2 3" key="1">
    <citation type="submission" date="2023-02" db="EMBL/GenBank/DDBJ databases">
        <title>LHISI_Scaffold_Assembly.</title>
        <authorList>
            <person name="Stuart O.P."/>
            <person name="Cleave R."/>
            <person name="Magrath M.J.L."/>
            <person name="Mikheyev A.S."/>
        </authorList>
    </citation>
    <scope>NUCLEOTIDE SEQUENCE [LARGE SCALE GENOMIC DNA]</scope>
    <source>
        <strain evidence="2">Daus_M_001</strain>
        <tissue evidence="2">Leg muscle</tissue>
    </source>
</reference>
<accession>A0ABQ9HDH8</accession>
<proteinExistence type="predicted"/>
<evidence type="ECO:0000313" key="2">
    <source>
        <dbReference type="EMBL" id="KAJ8882378.1"/>
    </source>
</evidence>
<evidence type="ECO:0000256" key="1">
    <source>
        <dbReference type="SAM" id="MobiDB-lite"/>
    </source>
</evidence>
<keyword evidence="3" id="KW-1185">Reference proteome</keyword>
<feature type="compositionally biased region" description="Gly residues" evidence="1">
    <location>
        <begin position="143"/>
        <end position="152"/>
    </location>
</feature>
<sequence length="807" mass="84810">MTSITCRLDSPVACAYIQKCRYQLHIGCLLPQFRATIESAFSRRFHTPRGQIAVVVKFREKIPRQDILQNTLGLHASTKANRVHSPAGSPDFRKWGSCRTMPLVDGFSRGSPGIRAVVEQVMKLCWCESAKGRKKSGSKKGKNGVGGGGGHSGWSSRRDVLDMEAIRGPEKCWHNARRWHISIRTGAPAKVTQPHLPPSQGLPLTATLLLPSLPTYPHTGLEMRGLLTADYCSLATCLVASKRKVFIALEDSKCVDSLLPTIAHSLRASSPLSARGLEMRGLLTADYCSISTCLVASKRKVFIALEDSKCVDSLLPTIAHSLRASSPLSARGLEMRGLLTADYCSLATCLVASKRKVFIALEDSKCVDSLLPTIAHSLRASSPLSARGLEMRGLLTADYCSISTCLVASKRKVFIALEDSKCVDSLLPTIAHSLRASSPLSARGLEMRGLLTADYCSLATCLVASKRKVFIALEDSKCVDSLLPTIAQSLCASSPLSARRSTGVQSFRWATRLNSGETGDPRENPPTSGIVRHDSHLKKSRVNRPDIEPGSPWWEASSLTAHPVTTLEHKSHRHTDILHPLRNSQFRSDVGIAPPVTTASPDVGIAPPVPTVSPDVGIAPSVTTVSPDVGIAPSVTTVSPDVGIAPPIPTVSPDVGIATPVPTVSPDVGIAPPVTTVSPDVGIAPSVTTVSPDVGIAPSVTTVSPDVGIAPSVTTVSPDVGIAPPIPTVSPDVGIATPVPTVSPDVGIATPVPTVSPDVGIEPSVTTVSPDVGIAPSVTTVSPDVGIAPPVTTVSPDVGIAPSVTTV</sequence>
<comment type="caution">
    <text evidence="2">The sequence shown here is derived from an EMBL/GenBank/DDBJ whole genome shotgun (WGS) entry which is preliminary data.</text>
</comment>
<feature type="region of interest" description="Disordered" evidence="1">
    <location>
        <begin position="514"/>
        <end position="555"/>
    </location>
</feature>